<evidence type="ECO:0000256" key="1">
    <source>
        <dbReference type="ARBA" id="ARBA00004141"/>
    </source>
</evidence>
<evidence type="ECO:0000256" key="2">
    <source>
        <dbReference type="ARBA" id="ARBA00007362"/>
    </source>
</evidence>
<organism evidence="8 9">
    <name type="scientific">Thermophilibacter provencensis</name>
    <dbReference type="NCBI Taxonomy" id="1852386"/>
    <lineage>
        <taxon>Bacteria</taxon>
        <taxon>Bacillati</taxon>
        <taxon>Actinomycetota</taxon>
        <taxon>Coriobacteriia</taxon>
        <taxon>Coriobacteriales</taxon>
        <taxon>Atopobiaceae</taxon>
        <taxon>Thermophilibacter</taxon>
    </lineage>
</organism>
<feature type="transmembrane region" description="Helical" evidence="6">
    <location>
        <begin position="176"/>
        <end position="194"/>
    </location>
</feature>
<keyword evidence="4 6" id="KW-1133">Transmembrane helix</keyword>
<feature type="transmembrane region" description="Helical" evidence="6">
    <location>
        <begin position="203"/>
        <end position="221"/>
    </location>
</feature>
<feature type="domain" description="EamA" evidence="7">
    <location>
        <begin position="20"/>
        <end position="161"/>
    </location>
</feature>
<accession>A0A921GG52</accession>
<keyword evidence="5 6" id="KW-0472">Membrane</keyword>
<dbReference type="RefSeq" id="WP_075278768.1">
    <property type="nucleotide sequence ID" value="NZ_CAUWLO010000003.1"/>
</dbReference>
<proteinExistence type="inferred from homology"/>
<dbReference type="Proteomes" id="UP000697330">
    <property type="component" value="Unassembled WGS sequence"/>
</dbReference>
<feature type="transmembrane region" description="Helical" evidence="6">
    <location>
        <begin position="113"/>
        <end position="135"/>
    </location>
</feature>
<feature type="transmembrane region" description="Helical" evidence="6">
    <location>
        <begin position="233"/>
        <end position="253"/>
    </location>
</feature>
<evidence type="ECO:0000313" key="9">
    <source>
        <dbReference type="Proteomes" id="UP000697330"/>
    </source>
</evidence>
<comment type="caution">
    <text evidence="8">The sequence shown here is derived from an EMBL/GenBank/DDBJ whole genome shotgun (WGS) entry which is preliminary data.</text>
</comment>
<feature type="transmembrane region" description="Helical" evidence="6">
    <location>
        <begin position="147"/>
        <end position="164"/>
    </location>
</feature>
<gene>
    <name evidence="8" type="ORF">K8U72_10410</name>
</gene>
<feature type="transmembrane region" description="Helical" evidence="6">
    <location>
        <begin position="89"/>
        <end position="107"/>
    </location>
</feature>
<sequence length="307" mass="32748">MAEKNQLSERDLERRRRVRRGIVATLVGGTFWGLNGTVSKWLMDAYAIDPLWLVCVRELSACWLFLAAAAVTSRGREQLAGVWRHPRDLLAILGVSLGAILFSQVAYLEAIDWTNSATATIMQSLGMVLVLAFVCVSTRRRPRRREALGVALALVGTYLVATGGNPGSLSLPPEGLFWGLACAGAAACLSILPARPMARWGNFTVNGLAFLVSGLILSAAYRPWEHMPELDALAVAVLVGCVVVGTFGAYALYLQGVHDAGSMRASLLGTIEPVTATVATVAWLGTSFSPAEIVGFGLIIAMVYLTA</sequence>
<dbReference type="PANTHER" id="PTHR32322:SF2">
    <property type="entry name" value="EAMA DOMAIN-CONTAINING PROTEIN"/>
    <property type="match status" value="1"/>
</dbReference>
<protein>
    <submittedName>
        <fullName evidence="8">DMT family transporter</fullName>
    </submittedName>
</protein>
<reference evidence="8" key="1">
    <citation type="journal article" date="2021" name="PeerJ">
        <title>Extensive microbial diversity within the chicken gut microbiome revealed by metagenomics and culture.</title>
        <authorList>
            <person name="Gilroy R."/>
            <person name="Ravi A."/>
            <person name="Getino M."/>
            <person name="Pursley I."/>
            <person name="Horton D.L."/>
            <person name="Alikhan N.F."/>
            <person name="Baker D."/>
            <person name="Gharbi K."/>
            <person name="Hall N."/>
            <person name="Watson M."/>
            <person name="Adriaenssens E.M."/>
            <person name="Foster-Nyarko E."/>
            <person name="Jarju S."/>
            <person name="Secka A."/>
            <person name="Antonio M."/>
            <person name="Oren A."/>
            <person name="Chaudhuri R.R."/>
            <person name="La Ragione R."/>
            <person name="Hildebrand F."/>
            <person name="Pallen M.J."/>
        </authorList>
    </citation>
    <scope>NUCLEOTIDE SEQUENCE</scope>
    <source>
        <strain evidence="8">CHK124-7917</strain>
    </source>
</reference>
<reference evidence="8" key="2">
    <citation type="submission" date="2021-09" db="EMBL/GenBank/DDBJ databases">
        <authorList>
            <person name="Gilroy R."/>
        </authorList>
    </citation>
    <scope>NUCLEOTIDE SEQUENCE</scope>
    <source>
        <strain evidence="8">CHK124-7917</strain>
    </source>
</reference>
<evidence type="ECO:0000256" key="5">
    <source>
        <dbReference type="ARBA" id="ARBA00023136"/>
    </source>
</evidence>
<dbReference type="EMBL" id="DYWQ01000159">
    <property type="protein sequence ID" value="HJF46170.1"/>
    <property type="molecule type" value="Genomic_DNA"/>
</dbReference>
<dbReference type="SUPFAM" id="SSF103481">
    <property type="entry name" value="Multidrug resistance efflux transporter EmrE"/>
    <property type="match status" value="2"/>
</dbReference>
<name>A0A921GG52_9ACTN</name>
<evidence type="ECO:0000259" key="7">
    <source>
        <dbReference type="Pfam" id="PF00892"/>
    </source>
</evidence>
<feature type="domain" description="EamA" evidence="7">
    <location>
        <begin position="175"/>
        <end position="306"/>
    </location>
</feature>
<feature type="transmembrane region" description="Helical" evidence="6">
    <location>
        <begin position="21"/>
        <end position="38"/>
    </location>
</feature>
<feature type="transmembrane region" description="Helical" evidence="6">
    <location>
        <begin position="50"/>
        <end position="69"/>
    </location>
</feature>
<dbReference type="GO" id="GO:0016020">
    <property type="term" value="C:membrane"/>
    <property type="evidence" value="ECO:0007669"/>
    <property type="project" value="UniProtKB-SubCell"/>
</dbReference>
<evidence type="ECO:0000256" key="3">
    <source>
        <dbReference type="ARBA" id="ARBA00022692"/>
    </source>
</evidence>
<dbReference type="InterPro" id="IPR000620">
    <property type="entry name" value="EamA_dom"/>
</dbReference>
<dbReference type="InterPro" id="IPR037185">
    <property type="entry name" value="EmrE-like"/>
</dbReference>
<feature type="transmembrane region" description="Helical" evidence="6">
    <location>
        <begin position="290"/>
        <end position="306"/>
    </location>
</feature>
<evidence type="ECO:0000256" key="6">
    <source>
        <dbReference type="SAM" id="Phobius"/>
    </source>
</evidence>
<comment type="similarity">
    <text evidence="2">Belongs to the EamA transporter family.</text>
</comment>
<dbReference type="InterPro" id="IPR050638">
    <property type="entry name" value="AA-Vitamin_Transporters"/>
</dbReference>
<evidence type="ECO:0000256" key="4">
    <source>
        <dbReference type="ARBA" id="ARBA00022989"/>
    </source>
</evidence>
<dbReference type="Pfam" id="PF00892">
    <property type="entry name" value="EamA"/>
    <property type="match status" value="2"/>
</dbReference>
<dbReference type="AlphaFoldDB" id="A0A921GG52"/>
<comment type="subcellular location">
    <subcellularLocation>
        <location evidence="1">Membrane</location>
        <topology evidence="1">Multi-pass membrane protein</topology>
    </subcellularLocation>
</comment>
<evidence type="ECO:0000313" key="8">
    <source>
        <dbReference type="EMBL" id="HJF46170.1"/>
    </source>
</evidence>
<dbReference type="PANTHER" id="PTHR32322">
    <property type="entry name" value="INNER MEMBRANE TRANSPORTER"/>
    <property type="match status" value="1"/>
</dbReference>
<keyword evidence="3 6" id="KW-0812">Transmembrane</keyword>